<gene>
    <name evidence="5" type="ORF">ENL41_02435</name>
</gene>
<dbReference type="Proteomes" id="UP000886014">
    <property type="component" value="Unassembled WGS sequence"/>
</dbReference>
<evidence type="ECO:0000313" key="5">
    <source>
        <dbReference type="EMBL" id="HHF58263.1"/>
    </source>
</evidence>
<evidence type="ECO:0000259" key="4">
    <source>
        <dbReference type="Pfam" id="PF00291"/>
    </source>
</evidence>
<sequence length="159" mass="18031">LKDVIEKEKIEALYFATGSGGTGAGLLIGKEFHNVKIKLVGVLVVDTIEYFTNKINKIVEDFEELYDVTVDARAQEIEFLDGFIGKGYAIPYPEEIETISRIAKYGIILDPVYTGKAFHGMLQHIKERGYRRVMFLHTGGIFSIFAFNEYFQHETKGLL</sequence>
<comment type="cofactor">
    <cofactor evidence="1">
        <name>pyridoxal 5'-phosphate</name>
        <dbReference type="ChEBI" id="CHEBI:597326"/>
    </cofactor>
</comment>
<reference evidence="5" key="1">
    <citation type="journal article" date="2020" name="mSystems">
        <title>Genome- and Community-Level Interaction Insights into Carbon Utilization and Element Cycling Functions of Hydrothermarchaeota in Hydrothermal Sediment.</title>
        <authorList>
            <person name="Zhou Z."/>
            <person name="Liu Y."/>
            <person name="Xu W."/>
            <person name="Pan J."/>
            <person name="Luo Z.H."/>
            <person name="Li M."/>
        </authorList>
    </citation>
    <scope>NUCLEOTIDE SEQUENCE [LARGE SCALE GENOMIC DNA]</scope>
    <source>
        <strain evidence="5">HyVt-94</strain>
    </source>
</reference>
<dbReference type="EMBL" id="DRTV01000171">
    <property type="protein sequence ID" value="HHF58263.1"/>
    <property type="molecule type" value="Genomic_DNA"/>
</dbReference>
<dbReference type="Pfam" id="PF00291">
    <property type="entry name" value="PALP"/>
    <property type="match status" value="1"/>
</dbReference>
<protein>
    <submittedName>
        <fullName evidence="5">Pyridoxal-phosphate dependent enzyme</fullName>
    </submittedName>
</protein>
<dbReference type="GO" id="GO:0019148">
    <property type="term" value="F:D-cysteine desulfhydrase activity"/>
    <property type="evidence" value="ECO:0007669"/>
    <property type="project" value="TreeGrafter"/>
</dbReference>
<evidence type="ECO:0000256" key="2">
    <source>
        <dbReference type="ARBA" id="ARBA00008639"/>
    </source>
</evidence>
<name>A0A7C5I4P2_UNCW3</name>
<proteinExistence type="inferred from homology"/>
<comment type="caution">
    <text evidence="5">The sequence shown here is derived from an EMBL/GenBank/DDBJ whole genome shotgun (WGS) entry which is preliminary data.</text>
</comment>
<feature type="domain" description="Tryptophan synthase beta chain-like PALP" evidence="4">
    <location>
        <begin position="8"/>
        <end position="139"/>
    </location>
</feature>
<dbReference type="PANTHER" id="PTHR43780">
    <property type="entry name" value="1-AMINOCYCLOPROPANE-1-CARBOXYLATE DEAMINASE-RELATED"/>
    <property type="match status" value="1"/>
</dbReference>
<evidence type="ECO:0000256" key="3">
    <source>
        <dbReference type="ARBA" id="ARBA00022898"/>
    </source>
</evidence>
<comment type="similarity">
    <text evidence="2">Belongs to the ACC deaminase/D-cysteine desulfhydrase family.</text>
</comment>
<dbReference type="InterPro" id="IPR036052">
    <property type="entry name" value="TrpB-like_PALP_sf"/>
</dbReference>
<keyword evidence="3" id="KW-0663">Pyridoxal phosphate</keyword>
<organism evidence="5">
    <name type="scientific">candidate division WOR-3 bacterium</name>
    <dbReference type="NCBI Taxonomy" id="2052148"/>
    <lineage>
        <taxon>Bacteria</taxon>
        <taxon>Bacteria division WOR-3</taxon>
    </lineage>
</organism>
<feature type="non-terminal residue" evidence="5">
    <location>
        <position position="1"/>
    </location>
</feature>
<dbReference type="Gene3D" id="3.40.50.1100">
    <property type="match status" value="1"/>
</dbReference>
<dbReference type="InterPro" id="IPR027278">
    <property type="entry name" value="ACCD_DCysDesulf"/>
</dbReference>
<dbReference type="InterPro" id="IPR001926">
    <property type="entry name" value="TrpB-like_PALP"/>
</dbReference>
<dbReference type="SUPFAM" id="SSF53686">
    <property type="entry name" value="Tryptophan synthase beta subunit-like PLP-dependent enzymes"/>
    <property type="match status" value="1"/>
</dbReference>
<dbReference type="PANTHER" id="PTHR43780:SF2">
    <property type="entry name" value="1-AMINOCYCLOPROPANE-1-CARBOXYLATE DEAMINASE-RELATED"/>
    <property type="match status" value="1"/>
</dbReference>
<accession>A0A7C5I4P2</accession>
<dbReference type="AlphaFoldDB" id="A0A7C5I4P2"/>
<evidence type="ECO:0000256" key="1">
    <source>
        <dbReference type="ARBA" id="ARBA00001933"/>
    </source>
</evidence>